<feature type="transmembrane region" description="Helical" evidence="1">
    <location>
        <begin position="64"/>
        <end position="89"/>
    </location>
</feature>
<evidence type="ECO:0000313" key="2">
    <source>
        <dbReference type="EMBL" id="CAB1449722.1"/>
    </source>
</evidence>
<evidence type="ECO:0000256" key="1">
    <source>
        <dbReference type="SAM" id="Phobius"/>
    </source>
</evidence>
<comment type="caution">
    <text evidence="2">The sequence shown here is derived from an EMBL/GenBank/DDBJ whole genome shotgun (WGS) entry which is preliminary data.</text>
</comment>
<evidence type="ECO:0000313" key="3">
    <source>
        <dbReference type="Proteomes" id="UP001153269"/>
    </source>
</evidence>
<accession>A0A9N7VBU3</accession>
<keyword evidence="1" id="KW-1133">Transmembrane helix</keyword>
<dbReference type="Proteomes" id="UP001153269">
    <property type="component" value="Unassembled WGS sequence"/>
</dbReference>
<sequence>MDMKINSSEQLSPWLNGSTWPPIRSSGIGMSCLIMTFGAISNLTALCILAGSRIRFRRQSKAPFLLLTMALLAANLGGHVIPGAFALYLHMDQQYKMQAQKPTTFCQVFGGLTLPSFLAHGVSYPSINPNLHLTPIWLWLSHVWASRRSLFPYSATS</sequence>
<reference evidence="2" key="1">
    <citation type="submission" date="2020-03" db="EMBL/GenBank/DDBJ databases">
        <authorList>
            <person name="Weist P."/>
        </authorList>
    </citation>
    <scope>NUCLEOTIDE SEQUENCE</scope>
</reference>
<dbReference type="AlphaFoldDB" id="A0A9N7VBU3"/>
<name>A0A9N7VBU3_PLEPL</name>
<keyword evidence="3" id="KW-1185">Reference proteome</keyword>
<keyword evidence="1" id="KW-0812">Transmembrane</keyword>
<feature type="transmembrane region" description="Helical" evidence="1">
    <location>
        <begin position="28"/>
        <end position="52"/>
    </location>
</feature>
<protein>
    <submittedName>
        <fullName evidence="2">Uncharacterized protein</fullName>
    </submittedName>
</protein>
<organism evidence="2 3">
    <name type="scientific">Pleuronectes platessa</name>
    <name type="common">European plaice</name>
    <dbReference type="NCBI Taxonomy" id="8262"/>
    <lineage>
        <taxon>Eukaryota</taxon>
        <taxon>Metazoa</taxon>
        <taxon>Chordata</taxon>
        <taxon>Craniata</taxon>
        <taxon>Vertebrata</taxon>
        <taxon>Euteleostomi</taxon>
        <taxon>Actinopterygii</taxon>
        <taxon>Neopterygii</taxon>
        <taxon>Teleostei</taxon>
        <taxon>Neoteleostei</taxon>
        <taxon>Acanthomorphata</taxon>
        <taxon>Carangaria</taxon>
        <taxon>Pleuronectiformes</taxon>
        <taxon>Pleuronectoidei</taxon>
        <taxon>Pleuronectidae</taxon>
        <taxon>Pleuronectes</taxon>
    </lineage>
</organism>
<proteinExistence type="predicted"/>
<gene>
    <name evidence="2" type="ORF">PLEPLA_LOCUS37407</name>
</gene>
<keyword evidence="1" id="KW-0472">Membrane</keyword>
<dbReference type="EMBL" id="CADEAL010004025">
    <property type="protein sequence ID" value="CAB1449722.1"/>
    <property type="molecule type" value="Genomic_DNA"/>
</dbReference>